<dbReference type="InterPro" id="IPR010065">
    <property type="entry name" value="AA_ABC_transptr_permease_3TM"/>
</dbReference>
<evidence type="ECO:0000256" key="3">
    <source>
        <dbReference type="ARBA" id="ARBA00010072"/>
    </source>
</evidence>
<dbReference type="InterPro" id="IPR035906">
    <property type="entry name" value="MetI-like_sf"/>
</dbReference>
<dbReference type="EMBL" id="LVHG01000027">
    <property type="protein sequence ID" value="OAK66166.1"/>
    <property type="molecule type" value="Genomic_DNA"/>
</dbReference>
<evidence type="ECO:0000256" key="2">
    <source>
        <dbReference type="ARBA" id="ARBA00004429"/>
    </source>
</evidence>
<dbReference type="GO" id="GO:0043190">
    <property type="term" value="C:ATP-binding cassette (ABC) transporter complex"/>
    <property type="evidence" value="ECO:0007669"/>
    <property type="project" value="InterPro"/>
</dbReference>
<accession>A0AA91DTF3</accession>
<comment type="similarity">
    <text evidence="3">Belongs to the binding-protein-dependent transport system permease family. HisMQ subfamily.</text>
</comment>
<evidence type="ECO:0000313" key="15">
    <source>
        <dbReference type="EMBL" id="OAK66166.1"/>
    </source>
</evidence>
<dbReference type="GO" id="GO:0006865">
    <property type="term" value="P:amino acid transport"/>
    <property type="evidence" value="ECO:0007669"/>
    <property type="project" value="UniProtKB-KW"/>
</dbReference>
<keyword evidence="5" id="KW-1003">Cell membrane</keyword>
<keyword evidence="4 13" id="KW-0813">Transport</keyword>
<dbReference type="GO" id="GO:0022857">
    <property type="term" value="F:transmembrane transporter activity"/>
    <property type="evidence" value="ECO:0007669"/>
    <property type="project" value="InterPro"/>
</dbReference>
<dbReference type="InterPro" id="IPR043429">
    <property type="entry name" value="ArtM/GltK/GlnP/TcyL/YhdX-like"/>
</dbReference>
<comment type="subcellular location">
    <subcellularLocation>
        <location evidence="2">Cell inner membrane</location>
        <topology evidence="2">Multi-pass membrane protein</topology>
    </subcellularLocation>
    <subcellularLocation>
        <location evidence="13">Cell membrane</location>
        <topology evidence="13">Multi-pass membrane protein</topology>
    </subcellularLocation>
</comment>
<feature type="transmembrane region" description="Helical" evidence="13">
    <location>
        <begin position="201"/>
        <end position="220"/>
    </location>
</feature>
<sequence length="233" mass="25794">MRHFSGGASGTAYDWDFSVLWSYRRLLLIGLAYTLVFTVVCVVLGLLIGLVTGLGRLSRNPWVSAPIRAYIEVFRCTPVLVQLVWFYYALPVLTGLEISAVAAATLCLSLYGGAFYSEIVRGGIISIDSGQVEAARALGMTRMQLMRRVVLPQAFKRMVPPLMSQSIMQLKNTSLLSVLAVPDLLYQGQVIAHETYRPLELYTFIAVAYFAVLLPVTIWAKRMEFGAGAKEET</sequence>
<feature type="domain" description="ABC transmembrane type-1" evidence="14">
    <location>
        <begin position="31"/>
        <end position="220"/>
    </location>
</feature>
<evidence type="ECO:0000256" key="7">
    <source>
        <dbReference type="ARBA" id="ARBA00022970"/>
    </source>
</evidence>
<evidence type="ECO:0000313" key="16">
    <source>
        <dbReference type="Proteomes" id="UP000077852"/>
    </source>
</evidence>
<proteinExistence type="inferred from homology"/>
<name>A0AA91DTF3_VARPD</name>
<dbReference type="CDD" id="cd06261">
    <property type="entry name" value="TM_PBP2"/>
    <property type="match status" value="1"/>
</dbReference>
<evidence type="ECO:0000259" key="14">
    <source>
        <dbReference type="PROSITE" id="PS50928"/>
    </source>
</evidence>
<comment type="function">
    <text evidence="10">Part of the ABC transporter complex GltIJKL involved in glutamate and aspartate uptake. Probably responsible for the translocation of the substrate across the membrane.</text>
</comment>
<reference evidence="15 16" key="1">
    <citation type="submission" date="2016-03" db="EMBL/GenBank/DDBJ databases">
        <title>Genome sequence of Variovorax paradoxus KB5.</title>
        <authorList>
            <person name="Jeong H."/>
            <person name="Hong C.E."/>
            <person name="Jo S.H."/>
            <person name="Park J.M."/>
        </authorList>
    </citation>
    <scope>NUCLEOTIDE SEQUENCE [LARGE SCALE GENOMIC DNA]</scope>
    <source>
        <strain evidence="15 16">KB5</strain>
    </source>
</reference>
<dbReference type="Gene3D" id="1.10.3720.10">
    <property type="entry name" value="MetI-like"/>
    <property type="match status" value="1"/>
</dbReference>
<protein>
    <recommendedName>
        <fullName evidence="12">Glutamate/aspartate import permease protein GltK</fullName>
    </recommendedName>
</protein>
<evidence type="ECO:0000256" key="12">
    <source>
        <dbReference type="ARBA" id="ARBA00073645"/>
    </source>
</evidence>
<keyword evidence="8 13" id="KW-1133">Transmembrane helix</keyword>
<evidence type="ECO:0000256" key="13">
    <source>
        <dbReference type="RuleBase" id="RU363032"/>
    </source>
</evidence>
<comment type="function">
    <text evidence="1">Part of the binding-protein-dependent transport system for glutamine; probably responsible for the translocation of the substrate across the membrane.</text>
</comment>
<evidence type="ECO:0000256" key="8">
    <source>
        <dbReference type="ARBA" id="ARBA00022989"/>
    </source>
</evidence>
<keyword evidence="6 13" id="KW-0812">Transmembrane</keyword>
<evidence type="ECO:0000256" key="9">
    <source>
        <dbReference type="ARBA" id="ARBA00023136"/>
    </source>
</evidence>
<keyword evidence="7" id="KW-0029">Amino-acid transport</keyword>
<comment type="subunit">
    <text evidence="11">The complex is composed of two ATP-binding proteins (GltL), two transmembrane proteins (GltJ and GltK) and a solute-binding protein (GltI).</text>
</comment>
<evidence type="ECO:0000256" key="11">
    <source>
        <dbReference type="ARBA" id="ARBA00062718"/>
    </source>
</evidence>
<evidence type="ECO:0000256" key="1">
    <source>
        <dbReference type="ARBA" id="ARBA00003159"/>
    </source>
</evidence>
<keyword evidence="9 13" id="KW-0472">Membrane</keyword>
<gene>
    <name evidence="15" type="ORF">A3K87_09255</name>
</gene>
<comment type="caution">
    <text evidence="15">The sequence shown here is derived from an EMBL/GenBank/DDBJ whole genome shotgun (WGS) entry which is preliminary data.</text>
</comment>
<dbReference type="InterPro" id="IPR000515">
    <property type="entry name" value="MetI-like"/>
</dbReference>
<dbReference type="NCBIfam" id="TIGR01726">
    <property type="entry name" value="HEQRo_perm_3TM"/>
    <property type="match status" value="1"/>
</dbReference>
<feature type="transmembrane region" description="Helical" evidence="13">
    <location>
        <begin position="26"/>
        <end position="52"/>
    </location>
</feature>
<dbReference type="PANTHER" id="PTHR30614:SF20">
    <property type="entry name" value="GLUTAMINE TRANSPORT SYSTEM PERMEASE PROTEIN GLNP"/>
    <property type="match status" value="1"/>
</dbReference>
<dbReference type="FunFam" id="1.10.3720.10:FF:000006">
    <property type="entry name" value="Glutamate/aspartate ABC transporter, permease protein GltK"/>
    <property type="match status" value="1"/>
</dbReference>
<evidence type="ECO:0000256" key="10">
    <source>
        <dbReference type="ARBA" id="ARBA00060298"/>
    </source>
</evidence>
<dbReference type="PROSITE" id="PS50928">
    <property type="entry name" value="ABC_TM1"/>
    <property type="match status" value="1"/>
</dbReference>
<evidence type="ECO:0000256" key="4">
    <source>
        <dbReference type="ARBA" id="ARBA00022448"/>
    </source>
</evidence>
<evidence type="ECO:0000256" key="5">
    <source>
        <dbReference type="ARBA" id="ARBA00022475"/>
    </source>
</evidence>
<dbReference type="Pfam" id="PF00528">
    <property type="entry name" value="BPD_transp_1"/>
    <property type="match status" value="1"/>
</dbReference>
<dbReference type="PANTHER" id="PTHR30614">
    <property type="entry name" value="MEMBRANE COMPONENT OF AMINO ACID ABC TRANSPORTER"/>
    <property type="match status" value="1"/>
</dbReference>
<dbReference type="Proteomes" id="UP000077852">
    <property type="component" value="Unassembled WGS sequence"/>
</dbReference>
<organism evidence="15 16">
    <name type="scientific">Variovorax paradoxus</name>
    <dbReference type="NCBI Taxonomy" id="34073"/>
    <lineage>
        <taxon>Bacteria</taxon>
        <taxon>Pseudomonadati</taxon>
        <taxon>Pseudomonadota</taxon>
        <taxon>Betaproteobacteria</taxon>
        <taxon>Burkholderiales</taxon>
        <taxon>Comamonadaceae</taxon>
        <taxon>Variovorax</taxon>
    </lineage>
</organism>
<dbReference type="SUPFAM" id="SSF161098">
    <property type="entry name" value="MetI-like"/>
    <property type="match status" value="1"/>
</dbReference>
<dbReference type="AlphaFoldDB" id="A0AA91DTF3"/>
<evidence type="ECO:0000256" key="6">
    <source>
        <dbReference type="ARBA" id="ARBA00022692"/>
    </source>
</evidence>